<evidence type="ECO:0000313" key="3">
    <source>
        <dbReference type="Proteomes" id="UP000663831"/>
    </source>
</evidence>
<protein>
    <recommendedName>
        <fullName evidence="4">ATP-dependent DNA helicase DDM1</fullName>
    </recommendedName>
</protein>
<evidence type="ECO:0000256" key="1">
    <source>
        <dbReference type="SAM" id="MobiDB-lite"/>
    </source>
</evidence>
<feature type="region of interest" description="Disordered" evidence="1">
    <location>
        <begin position="81"/>
        <end position="120"/>
    </location>
</feature>
<accession>A0A8H2XVG7</accession>
<reference evidence="2" key="1">
    <citation type="submission" date="2021-01" db="EMBL/GenBank/DDBJ databases">
        <authorList>
            <person name="Kaushik A."/>
        </authorList>
    </citation>
    <scope>NUCLEOTIDE SEQUENCE</scope>
    <source>
        <strain evidence="2">AG3-1AP</strain>
    </source>
</reference>
<name>A0A8H2XVG7_9AGAM</name>
<proteinExistence type="predicted"/>
<gene>
    <name evidence="2" type="ORF">RDB_LOCUS48862</name>
</gene>
<feature type="compositionally biased region" description="Low complexity" evidence="1">
    <location>
        <begin position="14"/>
        <end position="27"/>
    </location>
</feature>
<dbReference type="AlphaFoldDB" id="A0A8H2XVG7"/>
<feature type="compositionally biased region" description="Polar residues" evidence="1">
    <location>
        <begin position="1"/>
        <end position="12"/>
    </location>
</feature>
<sequence length="120" mass="13083">MSSTSHSPTPESMTRATTAADTPAALTPGSSAAELPNLEEMAITTPVEDVDATRRMARLNFLLERSSLYAKILETRINQQQEEQAKKPAVEKSTVQPQKATAKGRKRARTSDNYDIAGHI</sequence>
<evidence type="ECO:0000313" key="2">
    <source>
        <dbReference type="EMBL" id="CAE6436236.1"/>
    </source>
</evidence>
<feature type="region of interest" description="Disordered" evidence="1">
    <location>
        <begin position="1"/>
        <end position="40"/>
    </location>
</feature>
<comment type="caution">
    <text evidence="2">The sequence shown here is derived from an EMBL/GenBank/DDBJ whole genome shotgun (WGS) entry which is preliminary data.</text>
</comment>
<dbReference type="Proteomes" id="UP000663831">
    <property type="component" value="Unassembled WGS sequence"/>
</dbReference>
<feature type="non-terminal residue" evidence="2">
    <location>
        <position position="1"/>
    </location>
</feature>
<organism evidence="2 3">
    <name type="scientific">Rhizoctonia solani</name>
    <dbReference type="NCBI Taxonomy" id="456999"/>
    <lineage>
        <taxon>Eukaryota</taxon>
        <taxon>Fungi</taxon>
        <taxon>Dikarya</taxon>
        <taxon>Basidiomycota</taxon>
        <taxon>Agaricomycotina</taxon>
        <taxon>Agaricomycetes</taxon>
        <taxon>Cantharellales</taxon>
        <taxon>Ceratobasidiaceae</taxon>
        <taxon>Rhizoctonia</taxon>
    </lineage>
</organism>
<evidence type="ECO:0008006" key="4">
    <source>
        <dbReference type="Google" id="ProtNLM"/>
    </source>
</evidence>
<dbReference type="EMBL" id="CAJMWV010001395">
    <property type="protein sequence ID" value="CAE6436236.1"/>
    <property type="molecule type" value="Genomic_DNA"/>
</dbReference>